<dbReference type="InterPro" id="IPR013154">
    <property type="entry name" value="ADH-like_N"/>
</dbReference>
<feature type="domain" description="Alcohol dehydrogenase-like C-terminal" evidence="2">
    <location>
        <begin position="186"/>
        <end position="313"/>
    </location>
</feature>
<dbReference type="InterPro" id="IPR036291">
    <property type="entry name" value="NAD(P)-bd_dom_sf"/>
</dbReference>
<dbReference type="AlphaFoldDB" id="A0A1V6RYV0"/>
<comment type="caution">
    <text evidence="4">The sequence shown here is derived from an EMBL/GenBank/DDBJ whole genome shotgun (WGS) entry which is preliminary data.</text>
</comment>
<dbReference type="Proteomes" id="UP000191518">
    <property type="component" value="Unassembled WGS sequence"/>
</dbReference>
<reference evidence="5" key="1">
    <citation type="journal article" date="2017" name="Nat. Microbiol.">
        <title>Global analysis of biosynthetic gene clusters reveals vast potential of secondary metabolite production in Penicillium species.</title>
        <authorList>
            <person name="Nielsen J.C."/>
            <person name="Grijseels S."/>
            <person name="Prigent S."/>
            <person name="Ji B."/>
            <person name="Dainat J."/>
            <person name="Nielsen K.F."/>
            <person name="Frisvad J.C."/>
            <person name="Workman M."/>
            <person name="Nielsen J."/>
        </authorList>
    </citation>
    <scope>NUCLEOTIDE SEQUENCE [LARGE SCALE GENOMIC DNA]</scope>
    <source>
        <strain evidence="5">IBT 29486</strain>
    </source>
</reference>
<accession>A0A1V6RYV0</accession>
<dbReference type="Gene3D" id="3.90.180.10">
    <property type="entry name" value="Medium-chain alcohol dehydrogenases, catalytic domain"/>
    <property type="match status" value="1"/>
</dbReference>
<dbReference type="CDD" id="cd08233">
    <property type="entry name" value="butanediol_DH_like"/>
    <property type="match status" value="1"/>
</dbReference>
<gene>
    <name evidence="4" type="ORF">PENVUL_c017G04904</name>
</gene>
<dbReference type="SUPFAM" id="SSF51735">
    <property type="entry name" value="NAD(P)-binding Rossmann-fold domains"/>
    <property type="match status" value="1"/>
</dbReference>
<dbReference type="InterPro" id="IPR011032">
    <property type="entry name" value="GroES-like_sf"/>
</dbReference>
<dbReference type="Pfam" id="PF08240">
    <property type="entry name" value="ADH_N"/>
    <property type="match status" value="1"/>
</dbReference>
<organism evidence="4 5">
    <name type="scientific">Penicillium vulpinum</name>
    <dbReference type="NCBI Taxonomy" id="29845"/>
    <lineage>
        <taxon>Eukaryota</taxon>
        <taxon>Fungi</taxon>
        <taxon>Dikarya</taxon>
        <taxon>Ascomycota</taxon>
        <taxon>Pezizomycotina</taxon>
        <taxon>Eurotiomycetes</taxon>
        <taxon>Eurotiomycetidae</taxon>
        <taxon>Eurotiales</taxon>
        <taxon>Aspergillaceae</taxon>
        <taxon>Penicillium</taxon>
    </lineage>
</organism>
<sequence length="361" mass="39437">MMRAAKYYGKEDVRVEQVPIPQPGPALALVEIEWCGICGSDLHEFITGPVGIPKPGFPHPLTNETLPIIWGHEFCGTIKSVPPGINLKVGQAVAIDPRLICGTCGPCNNHADHGCHKLGFMGVSGRGGGFSEFVAVEPSMIHPLPKDMPLEYGAILEPLAVANHAVKMAGNLPWDNSTVLILGSGPVGIALILCLKAYGVRRIIVSEPTMKRRQQVEDIADTVINPMTDEVEGTCRVTTEGQGVDVVFDCAGVPQALNQAFRAIKVHGMYVNVAIWEKQFEIPFGDFMWKHITVLPSMAYNAEDFREVVKMVAEGQLVGYENIVTARISLEDIASEGLWELIRNKDQHIKILVTPKSHLLH</sequence>
<name>A0A1V6RYV0_9EURO</name>
<evidence type="ECO:0000313" key="4">
    <source>
        <dbReference type="EMBL" id="OQE06689.1"/>
    </source>
</evidence>
<evidence type="ECO:0000313" key="5">
    <source>
        <dbReference type="Proteomes" id="UP000191518"/>
    </source>
</evidence>
<protein>
    <recommendedName>
        <fullName evidence="6">Enoyl reductase (ER) domain-containing protein</fullName>
    </recommendedName>
</protein>
<evidence type="ECO:0000256" key="1">
    <source>
        <dbReference type="ARBA" id="ARBA00023002"/>
    </source>
</evidence>
<dbReference type="OrthoDB" id="3941538at2759"/>
<dbReference type="InterPro" id="IPR013149">
    <property type="entry name" value="ADH-like_C"/>
</dbReference>
<keyword evidence="5" id="KW-1185">Reference proteome</keyword>
<feature type="domain" description="Alcohol dehydrogenase-like N-terminal" evidence="3">
    <location>
        <begin position="25"/>
        <end position="146"/>
    </location>
</feature>
<evidence type="ECO:0000259" key="3">
    <source>
        <dbReference type="Pfam" id="PF08240"/>
    </source>
</evidence>
<dbReference type="GO" id="GO:0016491">
    <property type="term" value="F:oxidoreductase activity"/>
    <property type="evidence" value="ECO:0007669"/>
    <property type="project" value="UniProtKB-KW"/>
</dbReference>
<evidence type="ECO:0008006" key="6">
    <source>
        <dbReference type="Google" id="ProtNLM"/>
    </source>
</evidence>
<dbReference type="STRING" id="29845.A0A1V6RYV0"/>
<dbReference type="SUPFAM" id="SSF50129">
    <property type="entry name" value="GroES-like"/>
    <property type="match status" value="1"/>
</dbReference>
<dbReference type="Gene3D" id="3.40.50.720">
    <property type="entry name" value="NAD(P)-binding Rossmann-like Domain"/>
    <property type="match status" value="1"/>
</dbReference>
<evidence type="ECO:0000259" key="2">
    <source>
        <dbReference type="Pfam" id="PF00107"/>
    </source>
</evidence>
<proteinExistence type="predicted"/>
<dbReference type="PANTHER" id="PTHR43401">
    <property type="entry name" value="L-THREONINE 3-DEHYDROGENASE"/>
    <property type="match status" value="1"/>
</dbReference>
<dbReference type="PANTHER" id="PTHR43401:SF2">
    <property type="entry name" value="L-THREONINE 3-DEHYDROGENASE"/>
    <property type="match status" value="1"/>
</dbReference>
<dbReference type="InterPro" id="IPR050129">
    <property type="entry name" value="Zn_alcohol_dh"/>
</dbReference>
<keyword evidence="1" id="KW-0560">Oxidoreductase</keyword>
<dbReference type="Pfam" id="PF00107">
    <property type="entry name" value="ADH_zinc_N"/>
    <property type="match status" value="1"/>
</dbReference>
<dbReference type="EMBL" id="MDYP01000017">
    <property type="protein sequence ID" value="OQE06689.1"/>
    <property type="molecule type" value="Genomic_DNA"/>
</dbReference>